<dbReference type="InterPro" id="IPR058923">
    <property type="entry name" value="RCC1-like_dom"/>
</dbReference>
<dbReference type="InterPro" id="IPR051625">
    <property type="entry name" value="Signaling_Regulatory_Domain"/>
</dbReference>
<dbReference type="SUPFAM" id="SSF50985">
    <property type="entry name" value="RCC1/BLIP-II"/>
    <property type="match status" value="2"/>
</dbReference>
<dbReference type="AlphaFoldDB" id="A0A0T6B3E9"/>
<protein>
    <submittedName>
        <fullName evidence="4">Regulator of chromosome condensation repeat containing protein</fullName>
    </submittedName>
</protein>
<dbReference type="Pfam" id="PF25390">
    <property type="entry name" value="WD40_RLD"/>
    <property type="match status" value="1"/>
</dbReference>
<feature type="repeat" description="RCC1" evidence="2">
    <location>
        <begin position="398"/>
        <end position="450"/>
    </location>
</feature>
<dbReference type="PANTHER" id="PTHR22872:SF6">
    <property type="entry name" value="E3 UBIQUITIN-PROTEIN LIGASE HERC1-RELATED"/>
    <property type="match status" value="1"/>
</dbReference>
<feature type="repeat" description="RCC1" evidence="2">
    <location>
        <begin position="348"/>
        <end position="397"/>
    </location>
</feature>
<dbReference type="Gene3D" id="2.130.10.30">
    <property type="entry name" value="Regulator of chromosome condensation 1/beta-lactamase-inhibitor protein II"/>
    <property type="match status" value="2"/>
</dbReference>
<feature type="repeat" description="RCC1" evidence="2">
    <location>
        <begin position="504"/>
        <end position="553"/>
    </location>
</feature>
<accession>A0A0T6B3E9</accession>
<evidence type="ECO:0000256" key="2">
    <source>
        <dbReference type="PROSITE-ProRule" id="PRU00235"/>
    </source>
</evidence>
<proteinExistence type="predicted"/>
<dbReference type="PANTHER" id="PTHR22872">
    <property type="entry name" value="BTK-BINDING PROTEIN-RELATED"/>
    <property type="match status" value="1"/>
</dbReference>
<keyword evidence="5" id="KW-1185">Reference proteome</keyword>
<feature type="domain" description="RCC1-like" evidence="3">
    <location>
        <begin position="535"/>
        <end position="760"/>
    </location>
</feature>
<dbReference type="InterPro" id="IPR009091">
    <property type="entry name" value="RCC1/BLIP-II"/>
</dbReference>
<evidence type="ECO:0000313" key="4">
    <source>
        <dbReference type="EMBL" id="KRT81777.1"/>
    </source>
</evidence>
<dbReference type="EMBL" id="LJIG01016046">
    <property type="protein sequence ID" value="KRT81777.1"/>
    <property type="molecule type" value="Genomic_DNA"/>
</dbReference>
<feature type="repeat" description="RCC1" evidence="2">
    <location>
        <begin position="659"/>
        <end position="709"/>
    </location>
</feature>
<dbReference type="Proteomes" id="UP000051574">
    <property type="component" value="Unassembled WGS sequence"/>
</dbReference>
<name>A0A0T6B3E9_9SCAR</name>
<organism evidence="4 5">
    <name type="scientific">Oryctes borbonicus</name>
    <dbReference type="NCBI Taxonomy" id="1629725"/>
    <lineage>
        <taxon>Eukaryota</taxon>
        <taxon>Metazoa</taxon>
        <taxon>Ecdysozoa</taxon>
        <taxon>Arthropoda</taxon>
        <taxon>Hexapoda</taxon>
        <taxon>Insecta</taxon>
        <taxon>Pterygota</taxon>
        <taxon>Neoptera</taxon>
        <taxon>Endopterygota</taxon>
        <taxon>Coleoptera</taxon>
        <taxon>Polyphaga</taxon>
        <taxon>Scarabaeiformia</taxon>
        <taxon>Scarabaeidae</taxon>
        <taxon>Dynastinae</taxon>
        <taxon>Oryctes</taxon>
    </lineage>
</organism>
<dbReference type="PRINTS" id="PR00633">
    <property type="entry name" value="RCCNDNSATION"/>
</dbReference>
<feature type="repeat" description="RCC1" evidence="2">
    <location>
        <begin position="555"/>
        <end position="605"/>
    </location>
</feature>
<evidence type="ECO:0000256" key="1">
    <source>
        <dbReference type="ARBA" id="ARBA00022737"/>
    </source>
</evidence>
<feature type="repeat" description="RCC1" evidence="2">
    <location>
        <begin position="607"/>
        <end position="658"/>
    </location>
</feature>
<evidence type="ECO:0000313" key="5">
    <source>
        <dbReference type="Proteomes" id="UP000051574"/>
    </source>
</evidence>
<comment type="caution">
    <text evidence="4">The sequence shown here is derived from an EMBL/GenBank/DDBJ whole genome shotgun (WGS) entry which is preliminary data.</text>
</comment>
<feature type="repeat" description="RCC1" evidence="2">
    <location>
        <begin position="451"/>
        <end position="503"/>
    </location>
</feature>
<dbReference type="Pfam" id="PF00415">
    <property type="entry name" value="RCC1"/>
    <property type="match status" value="3"/>
</dbReference>
<evidence type="ECO:0000259" key="3">
    <source>
        <dbReference type="Pfam" id="PF25390"/>
    </source>
</evidence>
<reference evidence="4 5" key="1">
    <citation type="submission" date="2015-09" db="EMBL/GenBank/DDBJ databases">
        <title>Draft genome of the scarab beetle Oryctes borbonicus.</title>
        <authorList>
            <person name="Meyer J.M."/>
            <person name="Markov G.V."/>
            <person name="Baskaran P."/>
            <person name="Herrmann M."/>
            <person name="Sommer R.J."/>
            <person name="Roedelsperger C."/>
        </authorList>
    </citation>
    <scope>NUCLEOTIDE SEQUENCE [LARGE SCALE GENOMIC DNA]</scope>
    <source>
        <strain evidence="4">OB123</strain>
        <tissue evidence="4">Whole animal</tissue>
    </source>
</reference>
<dbReference type="InterPro" id="IPR000408">
    <property type="entry name" value="Reg_chr_condens"/>
</dbReference>
<sequence>MESGVTTNIETEWADHANGFWSSKDCDSVALRDSVQSLFDNLISNKEVRLIPESISTYNDVQALPDFQYDSLPGIDLEYYVTKLLSAQLDLARNICSSTPFAAVLKHRLLILKRIYYAVIMKYHDKDNVKPCSILPVNNANIVAAEPISGSQALVELGVQTGLTFLFSLLRENWENSLLLGRPSMCNPVLQTAVDIVDNFPPLSFSNEIHLGSLGISCLDKVSAFLKEIVLNSSQTDIKGRILASELLLSISLQRGSLRYLLEWIEMALEASAYDSNFTIRSRKFTRAIQHMMGDTSLNSIKFDDSAREITLYEAATQLMEKLVSMAVEFSGESLDESSSECKSVKNSDLYVWGSNSSQQLAEGGQERIMIPSKSKVFQQVQQAEAGQYCTFIVHFDGSVSACGKGSYGRLGLGDSANHNLPKRVLLDTNIKKISSSKGSDGHTLALTEDGFVYSWGDGDYGKLGHGNYVTHKQPKLVKGPFADKVVKCIHAGYRHSAAVTEDGLLYTWGESDHGRLGHGDTALKLIPTQVADLIDVGTVACGSAHTLVISKDGCTVWSFGSGDSGRLGHGELAKECRPKVIEALQGLNIRKVCGSAHTLVISKDGCTVWSFGSGDSGRLGHGELAKECRPKVIEALQGLNIRKVCAGAMFSMALTASGKVYTWGTGPPLGLGTSDTLCLVPTLVQDLTPYRIIDIAAGDSHCLALTETNELFAWGTNNMGQCGQGHANGPILKPQKVLGLNGVSIRQISAGTSHSLAWTAVPFENQQILRHRPFCLDLHERTFEIIKIFLEKYANNFGDTKPPPPFGIASDHRQFILMCLKLLSTHLNLCNSIGLSNSVLGGQAKALRSILFRLIDVTENTDIYDKVREVVNIGASLLLPQLKERVQLLLEQLPLGSGLSQGQQMLLNIVITSLEEPTHIASLLFLW</sequence>
<feature type="repeat" description="RCC1" evidence="2">
    <location>
        <begin position="710"/>
        <end position="762"/>
    </location>
</feature>
<gene>
    <name evidence="4" type="ORF">AMK59_5535</name>
</gene>
<dbReference type="PROSITE" id="PS50012">
    <property type="entry name" value="RCC1_3"/>
    <property type="match status" value="8"/>
</dbReference>
<dbReference type="OrthoDB" id="6700668at2759"/>
<keyword evidence="1" id="KW-0677">Repeat</keyword>